<protein>
    <submittedName>
        <fullName evidence="2">Uncharacterized protein</fullName>
    </submittedName>
</protein>
<evidence type="ECO:0000313" key="3">
    <source>
        <dbReference type="Proteomes" id="UP001589575"/>
    </source>
</evidence>
<dbReference type="EMBL" id="JBHMFI010000001">
    <property type="protein sequence ID" value="MFB9071655.1"/>
    <property type="molecule type" value="Genomic_DNA"/>
</dbReference>
<name>A0ABV5FY90_9MICC</name>
<comment type="caution">
    <text evidence="2">The sequence shown here is derived from an EMBL/GenBank/DDBJ whole genome shotgun (WGS) entry which is preliminary data.</text>
</comment>
<proteinExistence type="predicted"/>
<keyword evidence="3" id="KW-1185">Reference proteome</keyword>
<gene>
    <name evidence="2" type="ORF">ACFFX0_10765</name>
</gene>
<evidence type="ECO:0000313" key="2">
    <source>
        <dbReference type="EMBL" id="MFB9071655.1"/>
    </source>
</evidence>
<accession>A0ABV5FY90</accession>
<dbReference type="Proteomes" id="UP001589575">
    <property type="component" value="Unassembled WGS sequence"/>
</dbReference>
<reference evidence="2 3" key="1">
    <citation type="submission" date="2024-09" db="EMBL/GenBank/DDBJ databases">
        <authorList>
            <person name="Sun Q."/>
            <person name="Mori K."/>
        </authorList>
    </citation>
    <scope>NUCLEOTIDE SEQUENCE [LARGE SCALE GENOMIC DNA]</scope>
    <source>
        <strain evidence="2 3">CCM 7609</strain>
    </source>
</reference>
<organism evidence="2 3">
    <name type="scientific">Citricoccus parietis</name>
    <dbReference type="NCBI Taxonomy" id="592307"/>
    <lineage>
        <taxon>Bacteria</taxon>
        <taxon>Bacillati</taxon>
        <taxon>Actinomycetota</taxon>
        <taxon>Actinomycetes</taxon>
        <taxon>Micrococcales</taxon>
        <taxon>Micrococcaceae</taxon>
        <taxon>Citricoccus</taxon>
    </lineage>
</organism>
<evidence type="ECO:0000256" key="1">
    <source>
        <dbReference type="SAM" id="MobiDB-lite"/>
    </source>
</evidence>
<feature type="region of interest" description="Disordered" evidence="1">
    <location>
        <begin position="1"/>
        <end position="74"/>
    </location>
</feature>
<feature type="compositionally biased region" description="Low complexity" evidence="1">
    <location>
        <begin position="60"/>
        <end position="74"/>
    </location>
</feature>
<sequence length="74" mass="8005">MKRNHRTGSSNESADVEVPDGPAVPNVHSPWGLIASRTKMNPRTSMRIRAPCACRGNRATMMPTSTTPGSTVNR</sequence>